<dbReference type="InterPro" id="IPR050383">
    <property type="entry name" value="GlyoxalaseI/FosfomycinResist"/>
</dbReference>
<dbReference type="HOGENOM" id="CLU_046006_4_0_3"/>
<dbReference type="Gene3D" id="3.10.180.10">
    <property type="entry name" value="2,3-Dihydroxybiphenyl 1,2-Dioxygenase, domain 1"/>
    <property type="match status" value="1"/>
</dbReference>
<evidence type="ECO:0000313" key="2">
    <source>
        <dbReference type="EMBL" id="AFY30460.1"/>
    </source>
</evidence>
<dbReference type="Pfam" id="PF00903">
    <property type="entry name" value="Glyoxalase"/>
    <property type="match status" value="1"/>
</dbReference>
<dbReference type="Proteomes" id="UP000010388">
    <property type="component" value="Chromosome"/>
</dbReference>
<dbReference type="EMBL" id="CP003495">
    <property type="protein sequence ID" value="AFY30460.1"/>
    <property type="molecule type" value="Genomic_DNA"/>
</dbReference>
<dbReference type="PROSITE" id="PS51819">
    <property type="entry name" value="VOC"/>
    <property type="match status" value="1"/>
</dbReference>
<dbReference type="PANTHER" id="PTHR21366:SF14">
    <property type="entry name" value="GLYOXALASE DOMAIN-CONTAINING PROTEIN 5"/>
    <property type="match status" value="1"/>
</dbReference>
<keyword evidence="2" id="KW-0223">Dioxygenase</keyword>
<gene>
    <name evidence="2" type="ordered locus">Cyagr_3398</name>
</gene>
<feature type="domain" description="VOC" evidence="1">
    <location>
        <begin position="11"/>
        <end position="137"/>
    </location>
</feature>
<dbReference type="InterPro" id="IPR004360">
    <property type="entry name" value="Glyas_Fos-R_dOase_dom"/>
</dbReference>
<protein>
    <submittedName>
        <fullName evidence="2">Putative ring-cleavage extradiol dioxygenase</fullName>
    </submittedName>
</protein>
<dbReference type="eggNOG" id="COG0346">
    <property type="taxonomic scope" value="Bacteria"/>
</dbReference>
<dbReference type="InterPro" id="IPR029068">
    <property type="entry name" value="Glyas_Bleomycin-R_OHBP_Dase"/>
</dbReference>
<dbReference type="KEGG" id="cgc:Cyagr_3398"/>
<dbReference type="GO" id="GO:0051213">
    <property type="term" value="F:dioxygenase activity"/>
    <property type="evidence" value="ECO:0007669"/>
    <property type="project" value="UniProtKB-KW"/>
</dbReference>
<name>K9PBH0_CYAGP</name>
<dbReference type="SUPFAM" id="SSF54593">
    <property type="entry name" value="Glyoxalase/Bleomycin resistance protein/Dihydroxybiphenyl dioxygenase"/>
    <property type="match status" value="1"/>
</dbReference>
<evidence type="ECO:0000259" key="1">
    <source>
        <dbReference type="PROSITE" id="PS51819"/>
    </source>
</evidence>
<accession>K9PBH0</accession>
<dbReference type="InterPro" id="IPR037523">
    <property type="entry name" value="VOC_core"/>
</dbReference>
<keyword evidence="2" id="KW-0560">Oxidoreductase</keyword>
<organism evidence="2 3">
    <name type="scientific">Cyanobium gracile (strain ATCC 27147 / PCC 6307)</name>
    <dbReference type="NCBI Taxonomy" id="292564"/>
    <lineage>
        <taxon>Bacteria</taxon>
        <taxon>Bacillati</taxon>
        <taxon>Cyanobacteriota</taxon>
        <taxon>Cyanophyceae</taxon>
        <taxon>Synechococcales</taxon>
        <taxon>Prochlorococcaceae</taxon>
        <taxon>Cyanobium</taxon>
    </lineage>
</organism>
<dbReference type="PANTHER" id="PTHR21366">
    <property type="entry name" value="GLYOXALASE FAMILY PROTEIN"/>
    <property type="match status" value="1"/>
</dbReference>
<dbReference type="AlphaFoldDB" id="K9PBH0"/>
<proteinExistence type="predicted"/>
<evidence type="ECO:0000313" key="3">
    <source>
        <dbReference type="Proteomes" id="UP000010388"/>
    </source>
</evidence>
<sequence>MNTMGSIKIAGIDHVVLRCRDLERMERFYTDVLGCTVVRRNEPLGLIHLRAGSGLIDLAAVHGELGRRGGAAPGKEGHNLDHICLRVEPFDEVPLRAHLRRQGIEAGPLHHTFGAEGVGPALYLQDPEGNSIEIKGPAEH</sequence>
<reference evidence="3" key="1">
    <citation type="journal article" date="2013" name="Proc. Natl. Acad. Sci. U.S.A.">
        <title>Improving the coverage of the cyanobacterial phylum using diversity-driven genome sequencing.</title>
        <authorList>
            <person name="Shih P.M."/>
            <person name="Wu D."/>
            <person name="Latifi A."/>
            <person name="Axen S.D."/>
            <person name="Fewer D.P."/>
            <person name="Talla E."/>
            <person name="Calteau A."/>
            <person name="Cai F."/>
            <person name="Tandeau de Marsac N."/>
            <person name="Rippka R."/>
            <person name="Herdman M."/>
            <person name="Sivonen K."/>
            <person name="Coursin T."/>
            <person name="Laurent T."/>
            <person name="Goodwin L."/>
            <person name="Nolan M."/>
            <person name="Davenport K.W."/>
            <person name="Han C.S."/>
            <person name="Rubin E.M."/>
            <person name="Eisen J.A."/>
            <person name="Woyke T."/>
            <person name="Gugger M."/>
            <person name="Kerfeld C.A."/>
        </authorList>
    </citation>
    <scope>NUCLEOTIDE SEQUENCE [LARGE SCALE GENOMIC DNA]</scope>
    <source>
        <strain evidence="3">ATCC 27147 / PCC 6307</strain>
    </source>
</reference>